<dbReference type="PANTHER" id="PTHR12149">
    <property type="entry name" value="FRUCTOSAMINE 3 KINASE-RELATED PROTEIN"/>
    <property type="match status" value="1"/>
</dbReference>
<evidence type="ECO:0000313" key="3">
    <source>
        <dbReference type="EMBL" id="KAF2250700.1"/>
    </source>
</evidence>
<dbReference type="GeneID" id="54576900"/>
<dbReference type="Proteomes" id="UP000800094">
    <property type="component" value="Unassembled WGS sequence"/>
</dbReference>
<proteinExistence type="predicted"/>
<protein>
    <recommendedName>
        <fullName evidence="1">protein-ribulosamine 3-kinase</fullName>
        <ecNumber evidence="1">2.7.1.172</ecNumber>
    </recommendedName>
</protein>
<reference evidence="3" key="1">
    <citation type="journal article" date="2020" name="Stud. Mycol.">
        <title>101 Dothideomycetes genomes: a test case for predicting lifestyles and emergence of pathogens.</title>
        <authorList>
            <person name="Haridas S."/>
            <person name="Albert R."/>
            <person name="Binder M."/>
            <person name="Bloem J."/>
            <person name="Labutti K."/>
            <person name="Salamov A."/>
            <person name="Andreopoulos B."/>
            <person name="Baker S."/>
            <person name="Barry K."/>
            <person name="Bills G."/>
            <person name="Bluhm B."/>
            <person name="Cannon C."/>
            <person name="Castanera R."/>
            <person name="Culley D."/>
            <person name="Daum C."/>
            <person name="Ezra D."/>
            <person name="Gonzalez J."/>
            <person name="Henrissat B."/>
            <person name="Kuo A."/>
            <person name="Liang C."/>
            <person name="Lipzen A."/>
            <person name="Lutzoni F."/>
            <person name="Magnuson J."/>
            <person name="Mondo S."/>
            <person name="Nolan M."/>
            <person name="Ohm R."/>
            <person name="Pangilinan J."/>
            <person name="Park H.-J."/>
            <person name="Ramirez L."/>
            <person name="Alfaro M."/>
            <person name="Sun H."/>
            <person name="Tritt A."/>
            <person name="Yoshinaga Y."/>
            <person name="Zwiers L.-H."/>
            <person name="Turgeon B."/>
            <person name="Goodwin S."/>
            <person name="Spatafora J."/>
            <person name="Crous P."/>
            <person name="Grigoriev I."/>
        </authorList>
    </citation>
    <scope>NUCLEOTIDE SEQUENCE</scope>
    <source>
        <strain evidence="3">CBS 122368</strain>
    </source>
</reference>
<evidence type="ECO:0000256" key="2">
    <source>
        <dbReference type="ARBA" id="ARBA00048655"/>
    </source>
</evidence>
<dbReference type="EMBL" id="ML987193">
    <property type="protein sequence ID" value="KAF2250700.1"/>
    <property type="molecule type" value="Genomic_DNA"/>
</dbReference>
<keyword evidence="4" id="KW-1185">Reference proteome</keyword>
<name>A0A6A6IMB8_9PLEO</name>
<accession>A0A6A6IMB8</accession>
<dbReference type="PANTHER" id="PTHR12149:SF8">
    <property type="entry name" value="PROTEIN-RIBULOSAMINE 3-KINASE"/>
    <property type="match status" value="1"/>
</dbReference>
<dbReference type="SUPFAM" id="SSF56112">
    <property type="entry name" value="Protein kinase-like (PK-like)"/>
    <property type="match status" value="1"/>
</dbReference>
<dbReference type="AlphaFoldDB" id="A0A6A6IMB8"/>
<dbReference type="InterPro" id="IPR016477">
    <property type="entry name" value="Fructo-/Ketosamine-3-kinase"/>
</dbReference>
<comment type="catalytic activity">
    <reaction evidence="2">
        <text>N(6)-D-ribulosyl-L-lysyl-[protein] + ATP = N(6)-(3-O-phospho-D-ribulosyl)-L-lysyl-[protein] + ADP + H(+)</text>
        <dbReference type="Rhea" id="RHEA:48432"/>
        <dbReference type="Rhea" id="RHEA-COMP:12103"/>
        <dbReference type="Rhea" id="RHEA-COMP:12104"/>
        <dbReference type="ChEBI" id="CHEBI:15378"/>
        <dbReference type="ChEBI" id="CHEBI:30616"/>
        <dbReference type="ChEBI" id="CHEBI:90418"/>
        <dbReference type="ChEBI" id="CHEBI:90420"/>
        <dbReference type="ChEBI" id="CHEBI:456216"/>
        <dbReference type="EC" id="2.7.1.172"/>
    </reaction>
    <physiologicalReaction direction="left-to-right" evidence="2">
        <dbReference type="Rhea" id="RHEA:48433"/>
    </physiologicalReaction>
</comment>
<sequence length="332" mass="37096">MNYTGAPGLEFGRGNTKIDPSLAKILPQGCKVVSTEGHGDSFWASTGRIDVELADGSAHSYFIKVISGDTGKNMVHGEFESMSAIHGITPDFAPKPIAWGTYESAPDTHFFLSEYREILDMPDPDKFAARLSALHQNSKSPTGKFGFHMTTHAGNLPQYTGWEDSWEAFFAKSMKQALDLEIKAKGHDPEFDALVPVLFEKVIPRLLRPLESQGRSVKPSLVHGDLWFANSGIDSDNGEPLIFDACCFYAHNEYEFGQWRPVCNKFGAKYVAAYHTYAQVSPPKEDYDGRVDLYKLRFNTHVSALFHDNPTLREQYVFADSPPIRYVNSQAI</sequence>
<organism evidence="3 4">
    <name type="scientific">Trematosphaeria pertusa</name>
    <dbReference type="NCBI Taxonomy" id="390896"/>
    <lineage>
        <taxon>Eukaryota</taxon>
        <taxon>Fungi</taxon>
        <taxon>Dikarya</taxon>
        <taxon>Ascomycota</taxon>
        <taxon>Pezizomycotina</taxon>
        <taxon>Dothideomycetes</taxon>
        <taxon>Pleosporomycetidae</taxon>
        <taxon>Pleosporales</taxon>
        <taxon>Massarineae</taxon>
        <taxon>Trematosphaeriaceae</taxon>
        <taxon>Trematosphaeria</taxon>
    </lineage>
</organism>
<dbReference type="GO" id="GO:0102193">
    <property type="term" value="F:protein-ribulosamine 3-kinase activity"/>
    <property type="evidence" value="ECO:0007669"/>
    <property type="project" value="UniProtKB-EC"/>
</dbReference>
<dbReference type="RefSeq" id="XP_033685704.1">
    <property type="nucleotide sequence ID" value="XM_033823570.1"/>
</dbReference>
<dbReference type="Pfam" id="PF03881">
    <property type="entry name" value="Fructosamin_kin"/>
    <property type="match status" value="1"/>
</dbReference>
<evidence type="ECO:0000256" key="1">
    <source>
        <dbReference type="ARBA" id="ARBA00011961"/>
    </source>
</evidence>
<gene>
    <name evidence="3" type="ORF">BU26DRAFT_424486</name>
</gene>
<dbReference type="EC" id="2.7.1.172" evidence="1"/>
<dbReference type="OrthoDB" id="5772781at2759"/>
<dbReference type="Gene3D" id="3.90.1200.10">
    <property type="match status" value="1"/>
</dbReference>
<evidence type="ECO:0000313" key="4">
    <source>
        <dbReference type="Proteomes" id="UP000800094"/>
    </source>
</evidence>
<dbReference type="InterPro" id="IPR011009">
    <property type="entry name" value="Kinase-like_dom_sf"/>
</dbReference>